<dbReference type="RefSeq" id="WP_068331493.1">
    <property type="nucleotide sequence ID" value="NZ_LVHF01000026.1"/>
</dbReference>
<dbReference type="GO" id="GO:0016881">
    <property type="term" value="F:acid-amino acid ligase activity"/>
    <property type="evidence" value="ECO:0007669"/>
    <property type="project" value="UniProtKB-ARBA"/>
</dbReference>
<feature type="domain" description="Aerobactin siderophore biosynthesis IucA/IucC-like C-terminal" evidence="3">
    <location>
        <begin position="407"/>
        <end position="572"/>
    </location>
</feature>
<gene>
    <name evidence="4" type="ORF">A3K86_12645</name>
</gene>
<dbReference type="Gene3D" id="6.10.250.3370">
    <property type="match status" value="1"/>
</dbReference>
<accession>A0A178KAR3</accession>
<proteinExistence type="predicted"/>
<comment type="pathway">
    <text evidence="1">Siderophore biosynthesis.</text>
</comment>
<dbReference type="OrthoDB" id="495728at2"/>
<dbReference type="AlphaFoldDB" id="A0A178KAR3"/>
<dbReference type="Pfam" id="PF06276">
    <property type="entry name" value="FhuF"/>
    <property type="match status" value="1"/>
</dbReference>
<dbReference type="InterPro" id="IPR037455">
    <property type="entry name" value="LucA/IucC-like"/>
</dbReference>
<dbReference type="Gene3D" id="3.30.310.280">
    <property type="match status" value="1"/>
</dbReference>
<evidence type="ECO:0000259" key="2">
    <source>
        <dbReference type="Pfam" id="PF04183"/>
    </source>
</evidence>
<dbReference type="InterPro" id="IPR007310">
    <property type="entry name" value="Aerobactin_biosyn_IucA/IucC_N"/>
</dbReference>
<feature type="domain" description="Aerobactin siderophore biosynthesis IucA/IucC N-terminal" evidence="2">
    <location>
        <begin position="136"/>
        <end position="386"/>
    </location>
</feature>
<sequence length="591" mass="67094">MPLPDMRMLSAEQRVLRQLVEALLFEGALPIQKQSLSDGRTRFQWRMGQHDYQVIAREGAFGRVRLDIGSLTCSVASSSQCKTADVFAPCLAQVVADLPTTEQVKAAMMDEFRQTITLCKWNQSHLTLPLSRRRASYTQLEALLDEGHPYHPSFKARTGFSLEDHHAYGPEGAQSFSLQWLAIKQRHLQMNLPATHDVFWQTELGRHHWRSLTQKLKEKGGDWQRYALMPVHPWQWQQLQQDDTFSPFLKKSTTEGGGDEVIDLGLAGDNYVASQSVRTLINQSYATKAHIKLPLSMVNTSAKRVLEPHSICSAPAISQWLMQVITSDVELHGLTILPEYAGLHFQPRHHPLGQAPADGCLAAIFRTSVESQLQTGEQAIPFNALMMIERDDLPFMAGWIERYGLAAWLTRLLEVAVVPVWHLLVKHGIAIEAHGQNMILIHRDGWPERIMVRDFHESVEYCASFLACEEFLPDFAALNDVYQQAPLDLYYQMSSVELLRELVVDTLFVYNLAEVSHLFHVCYGFDEETFWALVRQCLDAYAERHPGLSKRLHALNCHAPQVLTESLMTRKLTSSADECHHWVPNALASNK</sequence>
<name>A0A178KAR3_9GAMM</name>
<dbReference type="Pfam" id="PF04183">
    <property type="entry name" value="IucA_IucC"/>
    <property type="match status" value="1"/>
</dbReference>
<dbReference type="InterPro" id="IPR022770">
    <property type="entry name" value="IucA/IucC-like_C"/>
</dbReference>
<protein>
    <submittedName>
        <fullName evidence="4">Short-chain isoprenyl diphosphate synthase</fullName>
    </submittedName>
</protein>
<dbReference type="Proteomes" id="UP000078503">
    <property type="component" value="Unassembled WGS sequence"/>
</dbReference>
<evidence type="ECO:0000313" key="4">
    <source>
        <dbReference type="EMBL" id="OAN14055.1"/>
    </source>
</evidence>
<dbReference type="EMBL" id="LVHF01000026">
    <property type="protein sequence ID" value="OAN14055.1"/>
    <property type="molecule type" value="Genomic_DNA"/>
</dbReference>
<evidence type="ECO:0000259" key="3">
    <source>
        <dbReference type="Pfam" id="PF06276"/>
    </source>
</evidence>
<comment type="caution">
    <text evidence="4">The sequence shown here is derived from an EMBL/GenBank/DDBJ whole genome shotgun (WGS) entry which is preliminary data.</text>
</comment>
<dbReference type="PANTHER" id="PTHR34384:SF6">
    <property type="entry name" value="STAPHYLOFERRIN B SYNTHASE"/>
    <property type="match status" value="1"/>
</dbReference>
<dbReference type="STRING" id="858640.A3K86_12645"/>
<evidence type="ECO:0000313" key="5">
    <source>
        <dbReference type="Proteomes" id="UP000078503"/>
    </source>
</evidence>
<evidence type="ECO:0000256" key="1">
    <source>
        <dbReference type="ARBA" id="ARBA00004924"/>
    </source>
</evidence>
<dbReference type="PANTHER" id="PTHR34384">
    <property type="entry name" value="L-2,3-DIAMINOPROPANOATE--CITRATE LIGASE"/>
    <property type="match status" value="1"/>
</dbReference>
<dbReference type="GO" id="GO:0019290">
    <property type="term" value="P:siderophore biosynthetic process"/>
    <property type="evidence" value="ECO:0007669"/>
    <property type="project" value="InterPro"/>
</dbReference>
<reference evidence="4 5" key="1">
    <citation type="submission" date="2016-03" db="EMBL/GenBank/DDBJ databases">
        <title>Photobacterium proteolyticum sp. nov. a protease producing bacterium isolated from ocean sediments of Laizhou Bay.</title>
        <authorList>
            <person name="Li Y."/>
        </authorList>
    </citation>
    <scope>NUCLEOTIDE SEQUENCE [LARGE SCALE GENOMIC DNA]</scope>
    <source>
        <strain evidence="4 5">R-40508</strain>
    </source>
</reference>
<dbReference type="Gene3D" id="1.10.510.40">
    <property type="match status" value="1"/>
</dbReference>
<keyword evidence="5" id="KW-1185">Reference proteome</keyword>
<organism evidence="4 5">
    <name type="scientific">Photobacterium jeanii</name>
    <dbReference type="NCBI Taxonomy" id="858640"/>
    <lineage>
        <taxon>Bacteria</taxon>
        <taxon>Pseudomonadati</taxon>
        <taxon>Pseudomonadota</taxon>
        <taxon>Gammaproteobacteria</taxon>
        <taxon>Vibrionales</taxon>
        <taxon>Vibrionaceae</taxon>
        <taxon>Photobacterium</taxon>
    </lineage>
</organism>